<dbReference type="RefSeq" id="WP_302109941.1">
    <property type="nucleotide sequence ID" value="NZ_JAUKTR010000003.1"/>
</dbReference>
<gene>
    <name evidence="1" type="ORF">Q0812_08740</name>
</gene>
<keyword evidence="2" id="KW-1185">Reference proteome</keyword>
<sequence length="54" mass="6188">MFNRHEAGVCFRIDGPQGGPPLMSGYIDPRRPGQYVGGKLHVMSWRRGWERALF</sequence>
<dbReference type="Proteomes" id="UP001169063">
    <property type="component" value="Unassembled WGS sequence"/>
</dbReference>
<protein>
    <submittedName>
        <fullName evidence="1">Uncharacterized protein</fullName>
    </submittedName>
</protein>
<name>A0ABT8SLR9_9CAUL</name>
<evidence type="ECO:0000313" key="1">
    <source>
        <dbReference type="EMBL" id="MDO1559512.1"/>
    </source>
</evidence>
<organism evidence="1 2">
    <name type="scientific">Peiella sedimenti</name>
    <dbReference type="NCBI Taxonomy" id="3061083"/>
    <lineage>
        <taxon>Bacteria</taxon>
        <taxon>Pseudomonadati</taxon>
        <taxon>Pseudomonadota</taxon>
        <taxon>Alphaproteobacteria</taxon>
        <taxon>Caulobacterales</taxon>
        <taxon>Caulobacteraceae</taxon>
        <taxon>Peiella</taxon>
    </lineage>
</organism>
<evidence type="ECO:0000313" key="2">
    <source>
        <dbReference type="Proteomes" id="UP001169063"/>
    </source>
</evidence>
<reference evidence="1" key="1">
    <citation type="submission" date="2023-07" db="EMBL/GenBank/DDBJ databases">
        <title>Brevundimonas soil sp. nov., isolated from the soil of chemical plant.</title>
        <authorList>
            <person name="Wu N."/>
        </authorList>
    </citation>
    <scope>NUCLEOTIDE SEQUENCE</scope>
    <source>
        <strain evidence="1">XZ-24</strain>
    </source>
</reference>
<accession>A0ABT8SLR9</accession>
<proteinExistence type="predicted"/>
<comment type="caution">
    <text evidence="1">The sequence shown here is derived from an EMBL/GenBank/DDBJ whole genome shotgun (WGS) entry which is preliminary data.</text>
</comment>
<dbReference type="EMBL" id="JAUKTR010000003">
    <property type="protein sequence ID" value="MDO1559512.1"/>
    <property type="molecule type" value="Genomic_DNA"/>
</dbReference>